<evidence type="ECO:0000256" key="1">
    <source>
        <dbReference type="SAM" id="Phobius"/>
    </source>
</evidence>
<reference evidence="3 4" key="1">
    <citation type="submission" date="2023-07" db="EMBL/GenBank/DDBJ databases">
        <title>Comparative genomics of wheat-associated soil bacteria to identify genetic determinants of phenazine resistance.</title>
        <authorList>
            <person name="Mouncey N."/>
        </authorList>
    </citation>
    <scope>NUCLEOTIDE SEQUENCE [LARGE SCALE GENOMIC DNA]</scope>
    <source>
        <strain evidence="3 4">W4I9-1</strain>
    </source>
</reference>
<accession>A0AAW8EWF7</accession>
<evidence type="ECO:0000259" key="2">
    <source>
        <dbReference type="Pfam" id="PF06889"/>
    </source>
</evidence>
<keyword evidence="1" id="KW-1133">Transmembrane helix</keyword>
<dbReference type="EMBL" id="JAUSXV010000001">
    <property type="protein sequence ID" value="MDQ0646727.1"/>
    <property type="molecule type" value="Genomic_DNA"/>
</dbReference>
<proteinExistence type="predicted"/>
<comment type="caution">
    <text evidence="3">The sequence shown here is derived from an EMBL/GenBank/DDBJ whole genome shotgun (WGS) entry which is preliminary data.</text>
</comment>
<name>A0AAW8EWF7_9MICO</name>
<dbReference type="InterPro" id="IPR009677">
    <property type="entry name" value="DUF1266"/>
</dbReference>
<keyword evidence="4" id="KW-1185">Reference proteome</keyword>
<gene>
    <name evidence="3" type="ORF">QFZ53_000923</name>
</gene>
<keyword evidence="1" id="KW-0472">Membrane</keyword>
<evidence type="ECO:0000313" key="4">
    <source>
        <dbReference type="Proteomes" id="UP001244427"/>
    </source>
</evidence>
<dbReference type="Proteomes" id="UP001244427">
    <property type="component" value="Unassembled WGS sequence"/>
</dbReference>
<protein>
    <recommendedName>
        <fullName evidence="2">DUF1266 domain-containing protein</fullName>
    </recommendedName>
</protein>
<sequence>MRPAARVDFNNVFSIIEWLLSQWWVWVIVGVVVVFFLVVWIMPAAKVKADERHSTADTEANEIALGFLQIVNLPSGHWNDPTASLLGDRQKKVLIDQWGVHTRQDWLDNIERLLTVRRRREMWSLYLAVRAQLAEQLGRVPKAKEWLNAIVAEGGDKRDARTFVTSIEYTEGLIRKRVGKDIVTPDLFVKTLDGYALGQAVGMTTWGVALGHGDVAEARQIIHRINVEGRPAFSSWADFGLSYVTGRVMHWSDGNVDEKSFEKFGDGCVDFQAAATAKRNGPWATLSWSL</sequence>
<organism evidence="3 4">
    <name type="scientific">Microbacterium natoriense</name>
    <dbReference type="NCBI Taxonomy" id="284570"/>
    <lineage>
        <taxon>Bacteria</taxon>
        <taxon>Bacillati</taxon>
        <taxon>Actinomycetota</taxon>
        <taxon>Actinomycetes</taxon>
        <taxon>Micrococcales</taxon>
        <taxon>Microbacteriaceae</taxon>
        <taxon>Microbacterium</taxon>
    </lineage>
</organism>
<feature type="transmembrane region" description="Helical" evidence="1">
    <location>
        <begin position="23"/>
        <end position="42"/>
    </location>
</feature>
<dbReference type="Pfam" id="PF06889">
    <property type="entry name" value="DUF1266"/>
    <property type="match status" value="1"/>
</dbReference>
<evidence type="ECO:0000313" key="3">
    <source>
        <dbReference type="EMBL" id="MDQ0646727.1"/>
    </source>
</evidence>
<dbReference type="AlphaFoldDB" id="A0AAW8EWF7"/>
<dbReference type="RefSeq" id="WP_307294068.1">
    <property type="nucleotide sequence ID" value="NZ_JAUSXV010000001.1"/>
</dbReference>
<feature type="domain" description="DUF1266" evidence="2">
    <location>
        <begin position="94"/>
        <end position="288"/>
    </location>
</feature>
<keyword evidence="1" id="KW-0812">Transmembrane</keyword>